<evidence type="ECO:0000256" key="3">
    <source>
        <dbReference type="ARBA" id="ARBA00022448"/>
    </source>
</evidence>
<dbReference type="InterPro" id="IPR003423">
    <property type="entry name" value="OMP_efflux"/>
</dbReference>
<comment type="caution">
    <text evidence="9">The sequence shown here is derived from an EMBL/GenBank/DDBJ whole genome shotgun (WGS) entry which is preliminary data.</text>
</comment>
<dbReference type="GO" id="GO:0015562">
    <property type="term" value="F:efflux transmembrane transporter activity"/>
    <property type="evidence" value="ECO:0007669"/>
    <property type="project" value="InterPro"/>
</dbReference>
<evidence type="ECO:0000256" key="1">
    <source>
        <dbReference type="ARBA" id="ARBA00004442"/>
    </source>
</evidence>
<dbReference type="GO" id="GO:0009279">
    <property type="term" value="C:cell outer membrane"/>
    <property type="evidence" value="ECO:0007669"/>
    <property type="project" value="UniProtKB-SubCell"/>
</dbReference>
<evidence type="ECO:0000256" key="6">
    <source>
        <dbReference type="ARBA" id="ARBA00023136"/>
    </source>
</evidence>
<keyword evidence="4" id="KW-1134">Transmembrane beta strand</keyword>
<evidence type="ECO:0000313" key="10">
    <source>
        <dbReference type="Proteomes" id="UP000536835"/>
    </source>
</evidence>
<comment type="similarity">
    <text evidence="2">Belongs to the outer membrane factor (OMF) (TC 1.B.17) family.</text>
</comment>
<protein>
    <submittedName>
        <fullName evidence="9">TolC family protein</fullName>
    </submittedName>
</protein>
<evidence type="ECO:0000313" key="9">
    <source>
        <dbReference type="EMBL" id="NNU16153.1"/>
    </source>
</evidence>
<keyword evidence="5" id="KW-0812">Transmembrane</keyword>
<dbReference type="Pfam" id="PF02321">
    <property type="entry name" value="OEP"/>
    <property type="match status" value="2"/>
</dbReference>
<dbReference type="RefSeq" id="WP_173198144.1">
    <property type="nucleotide sequence ID" value="NZ_JABFCX010000002.1"/>
</dbReference>
<comment type="subcellular location">
    <subcellularLocation>
        <location evidence="1">Cell outer membrane</location>
    </subcellularLocation>
</comment>
<evidence type="ECO:0000256" key="5">
    <source>
        <dbReference type="ARBA" id="ARBA00022692"/>
    </source>
</evidence>
<sequence length="419" mass="44147">MHLPKIALAALLLPLPAAAQDDLLAELVKTSPALAVAEEEAKAARADLWAARGSRLPQLRVEAQAGTLEETFRINGVPGELSATRDPAGATATLEQTVFASGRIGGAIGAAKAQASGAELQYNAARQDLILAGVTAIADVVLARAVLSERRDNEAVIRSRLDESTARRTAGLATRTDVRQSEARVALASAERIAAEGQLAQAEARFERVFGKAAPSTLAIPKASAPLPSDLQSAVDRALTSNPDLAASVAGRKAAEQAVRSERGALLPQVSVRGTASYAENERFGIELGEAEQFAVTLNGRWDIFRGGSGYASTRAAKRRARGADERVRDTRRIVREQTVAAWTGLITARAAAQAREAQVLAARLSAEGVAAEFSSGRRTRLDVLDADREETLAEVGLLTTRRDLAIAEFALLRAVGGL</sequence>
<dbReference type="Proteomes" id="UP000536835">
    <property type="component" value="Unassembled WGS sequence"/>
</dbReference>
<dbReference type="SUPFAM" id="SSF56954">
    <property type="entry name" value="Outer membrane efflux proteins (OEP)"/>
    <property type="match status" value="1"/>
</dbReference>
<dbReference type="PANTHER" id="PTHR30026">
    <property type="entry name" value="OUTER MEMBRANE PROTEIN TOLC"/>
    <property type="match status" value="1"/>
</dbReference>
<dbReference type="GO" id="GO:0015288">
    <property type="term" value="F:porin activity"/>
    <property type="evidence" value="ECO:0007669"/>
    <property type="project" value="TreeGrafter"/>
</dbReference>
<evidence type="ECO:0000256" key="8">
    <source>
        <dbReference type="SAM" id="SignalP"/>
    </source>
</evidence>
<reference evidence="9 10" key="1">
    <citation type="submission" date="2020-05" db="EMBL/GenBank/DDBJ databases">
        <title>Parvularcula mediterraneae sp. nov., isolated from polypropylene straw from shallow seawater of the seashore of Laganas in Zakynthos island, Greece.</title>
        <authorList>
            <person name="Szabo I."/>
            <person name="Al-Omari J."/>
            <person name="Rado J."/>
            <person name="Szerdahelyi G.S."/>
        </authorList>
    </citation>
    <scope>NUCLEOTIDE SEQUENCE [LARGE SCALE GENOMIC DNA]</scope>
    <source>
        <strain evidence="9 10">ZS-1/3</strain>
    </source>
</reference>
<accession>A0A7Y3RL99</accession>
<dbReference type="InterPro" id="IPR051906">
    <property type="entry name" value="TolC-like"/>
</dbReference>
<feature type="chain" id="PRO_5030630625" evidence="8">
    <location>
        <begin position="20"/>
        <end position="419"/>
    </location>
</feature>
<keyword evidence="8" id="KW-0732">Signal</keyword>
<keyword evidence="7" id="KW-0998">Cell outer membrane</keyword>
<dbReference type="EMBL" id="JABFCX010000002">
    <property type="protein sequence ID" value="NNU16153.1"/>
    <property type="molecule type" value="Genomic_DNA"/>
</dbReference>
<evidence type="ECO:0000256" key="7">
    <source>
        <dbReference type="ARBA" id="ARBA00023237"/>
    </source>
</evidence>
<keyword evidence="6" id="KW-0472">Membrane</keyword>
<keyword evidence="10" id="KW-1185">Reference proteome</keyword>
<dbReference type="PANTHER" id="PTHR30026:SF22">
    <property type="entry name" value="OUTER MEMBRANE EFFLUX PROTEIN"/>
    <property type="match status" value="1"/>
</dbReference>
<name>A0A7Y3RL99_9PROT</name>
<evidence type="ECO:0000256" key="4">
    <source>
        <dbReference type="ARBA" id="ARBA00022452"/>
    </source>
</evidence>
<dbReference type="AlphaFoldDB" id="A0A7Y3RL99"/>
<dbReference type="GO" id="GO:1990281">
    <property type="term" value="C:efflux pump complex"/>
    <property type="evidence" value="ECO:0007669"/>
    <property type="project" value="TreeGrafter"/>
</dbReference>
<dbReference type="Gene3D" id="1.20.1600.10">
    <property type="entry name" value="Outer membrane efflux proteins (OEP)"/>
    <property type="match status" value="1"/>
</dbReference>
<proteinExistence type="inferred from homology"/>
<feature type="signal peptide" evidence="8">
    <location>
        <begin position="1"/>
        <end position="19"/>
    </location>
</feature>
<evidence type="ECO:0000256" key="2">
    <source>
        <dbReference type="ARBA" id="ARBA00007613"/>
    </source>
</evidence>
<gene>
    <name evidence="9" type="ORF">HK107_07445</name>
</gene>
<keyword evidence="3" id="KW-0813">Transport</keyword>
<organism evidence="9 10">
    <name type="scientific">Parvularcula mediterranea</name>
    <dbReference type="NCBI Taxonomy" id="2732508"/>
    <lineage>
        <taxon>Bacteria</taxon>
        <taxon>Pseudomonadati</taxon>
        <taxon>Pseudomonadota</taxon>
        <taxon>Alphaproteobacteria</taxon>
        <taxon>Parvularculales</taxon>
        <taxon>Parvularculaceae</taxon>
        <taxon>Parvularcula</taxon>
    </lineage>
</organism>